<dbReference type="RefSeq" id="WP_068431506.1">
    <property type="nucleotide sequence ID" value="NZ_LVHI01000039.1"/>
</dbReference>
<comment type="similarity">
    <text evidence="2">Belongs to the HpaH/HsaA monooxygenase family.</text>
</comment>
<dbReference type="GO" id="GO:0003995">
    <property type="term" value="F:acyl-CoA dehydrogenase activity"/>
    <property type="evidence" value="ECO:0007669"/>
    <property type="project" value="TreeGrafter"/>
</dbReference>
<dbReference type="Pfam" id="PF02771">
    <property type="entry name" value="Acyl-CoA_dh_N"/>
    <property type="match status" value="1"/>
</dbReference>
<dbReference type="Gene3D" id="1.10.540.10">
    <property type="entry name" value="Acyl-CoA dehydrogenase/oxidase, N-terminal domain"/>
    <property type="match status" value="1"/>
</dbReference>
<dbReference type="InterPro" id="IPR046373">
    <property type="entry name" value="Acyl-CoA_Oxase/DH_mid-dom_sf"/>
</dbReference>
<dbReference type="InterPro" id="IPR037069">
    <property type="entry name" value="AcylCoA_DH/ox_N_sf"/>
</dbReference>
<dbReference type="GO" id="GO:0050660">
    <property type="term" value="F:flavin adenine dinucleotide binding"/>
    <property type="evidence" value="ECO:0007669"/>
    <property type="project" value="InterPro"/>
</dbReference>
<dbReference type="InterPro" id="IPR013107">
    <property type="entry name" value="Acyl-CoA_DH_C"/>
</dbReference>
<name>A0A177Y7J1_9NOCA</name>
<dbReference type="Proteomes" id="UP000077519">
    <property type="component" value="Unassembled WGS sequence"/>
</dbReference>
<dbReference type="PIRSF" id="PIRSF016578">
    <property type="entry name" value="HsaA"/>
    <property type="match status" value="1"/>
</dbReference>
<dbReference type="GO" id="GO:0005737">
    <property type="term" value="C:cytoplasm"/>
    <property type="evidence" value="ECO:0007669"/>
    <property type="project" value="TreeGrafter"/>
</dbReference>
<organism evidence="5 6">
    <name type="scientific">Rhodococcoides kyotonense</name>
    <dbReference type="NCBI Taxonomy" id="398843"/>
    <lineage>
        <taxon>Bacteria</taxon>
        <taxon>Bacillati</taxon>
        <taxon>Actinomycetota</taxon>
        <taxon>Actinomycetes</taxon>
        <taxon>Mycobacteriales</taxon>
        <taxon>Nocardiaceae</taxon>
        <taxon>Rhodococcoides</taxon>
    </lineage>
</organism>
<sequence>MTATLDPITVRERFADVLADIAATAVARDRDRTLPHDLVRRLAERGFGALRVPTEFGGSGIAVPELAELVLDLGAADSNVVQLLRTHFIFTEAIIHSPESDERSEWLRRIGRGDLFGGAYTEQNAQNQTHFSTRIESRTGRRLVTGRKFYSTGSLYADWILTTGEGDDDTVEQAVVPAKADGVTLVDDWHGFGQKLTASGTTVFDAVDVTDAPQLPADLELGSYGTSVAQFWHLLALAGIARAAHVDVVEYVRGRARFFSQGARQLPREDALVQQVVGEVSAARHVAETLVRHSARTLGDHGTALLGGNNSQELEDATEIEIYRAQVSVIDTVLKAVTRLFDVGGASALSVEKGWDRHWRNARTLANHNPTPYRLASIGDFDLNGASPFRQWLSGIDLRNRES</sequence>
<dbReference type="InterPro" id="IPR013786">
    <property type="entry name" value="AcylCoA_DH/ox_N"/>
</dbReference>
<dbReference type="Gene3D" id="1.20.140.10">
    <property type="entry name" value="Butyryl-CoA Dehydrogenase, subunit A, domain 3"/>
    <property type="match status" value="1"/>
</dbReference>
<reference evidence="5 6" key="1">
    <citation type="submission" date="2016-03" db="EMBL/GenBank/DDBJ databases">
        <title>Genome sequence of Rhodococcus kyotonensis KB10.</title>
        <authorList>
            <person name="Jeong H."/>
            <person name="Hong C.E."/>
            <person name="Jo S.H."/>
            <person name="Park J.M."/>
        </authorList>
    </citation>
    <scope>NUCLEOTIDE SEQUENCE [LARGE SCALE GENOMIC DNA]</scope>
    <source>
        <strain evidence="5 6">KB10</strain>
    </source>
</reference>
<dbReference type="GO" id="GO:0033539">
    <property type="term" value="P:fatty acid beta-oxidation using acyl-CoA dehydrogenase"/>
    <property type="evidence" value="ECO:0007669"/>
    <property type="project" value="TreeGrafter"/>
</dbReference>
<protein>
    <submittedName>
        <fullName evidence="5">Oxidoreductase</fullName>
    </submittedName>
</protein>
<dbReference type="GO" id="GO:0016712">
    <property type="term" value="F:oxidoreductase activity, acting on paired donors, with incorporation or reduction of molecular oxygen, reduced flavin or flavoprotein as one donor, and incorporation of one atom of oxygen"/>
    <property type="evidence" value="ECO:0007669"/>
    <property type="project" value="TreeGrafter"/>
</dbReference>
<dbReference type="SUPFAM" id="SSF47203">
    <property type="entry name" value="Acyl-CoA dehydrogenase C-terminal domain-like"/>
    <property type="match status" value="1"/>
</dbReference>
<gene>
    <name evidence="5" type="ORF">A3K89_12440</name>
</gene>
<dbReference type="PANTHER" id="PTHR48083:SF19">
    <property type="entry name" value="FLAVIN-DEPENDENT MONOOXYGENASE, OXYGENASE SUBUNIT HSAA"/>
    <property type="match status" value="1"/>
</dbReference>
<keyword evidence="6" id="KW-1185">Reference proteome</keyword>
<feature type="domain" description="Acyl-CoA dehydrogenase C-terminal" evidence="4">
    <location>
        <begin position="236"/>
        <end position="369"/>
    </location>
</feature>
<evidence type="ECO:0000256" key="1">
    <source>
        <dbReference type="ARBA" id="ARBA00023002"/>
    </source>
</evidence>
<proteinExistence type="inferred from homology"/>
<dbReference type="InterPro" id="IPR050741">
    <property type="entry name" value="Acyl-CoA_dehydrogenase"/>
</dbReference>
<evidence type="ECO:0000256" key="2">
    <source>
        <dbReference type="ARBA" id="ARBA00049661"/>
    </source>
</evidence>
<dbReference type="AlphaFoldDB" id="A0A177Y7J1"/>
<evidence type="ECO:0000259" key="3">
    <source>
        <dbReference type="Pfam" id="PF02771"/>
    </source>
</evidence>
<dbReference type="Pfam" id="PF08028">
    <property type="entry name" value="Acyl-CoA_dh_2"/>
    <property type="match status" value="1"/>
</dbReference>
<dbReference type="Gene3D" id="2.40.110.10">
    <property type="entry name" value="Butyryl-CoA Dehydrogenase, subunit A, domain 2"/>
    <property type="match status" value="1"/>
</dbReference>
<evidence type="ECO:0000313" key="6">
    <source>
        <dbReference type="Proteomes" id="UP000077519"/>
    </source>
</evidence>
<comment type="caution">
    <text evidence="5">The sequence shown here is derived from an EMBL/GenBank/DDBJ whole genome shotgun (WGS) entry which is preliminary data.</text>
</comment>
<feature type="domain" description="Acyl-CoA dehydrogenase/oxidase N-terminal" evidence="3">
    <location>
        <begin position="14"/>
        <end position="114"/>
    </location>
</feature>
<dbReference type="EMBL" id="LVHI01000039">
    <property type="protein sequence ID" value="OAK51463.1"/>
    <property type="molecule type" value="Genomic_DNA"/>
</dbReference>
<evidence type="ECO:0000313" key="5">
    <source>
        <dbReference type="EMBL" id="OAK51463.1"/>
    </source>
</evidence>
<accession>A0A177Y7J1</accession>
<dbReference type="PANTHER" id="PTHR48083">
    <property type="entry name" value="MEDIUM-CHAIN SPECIFIC ACYL-COA DEHYDROGENASE, MITOCHONDRIAL-RELATED"/>
    <property type="match status" value="1"/>
</dbReference>
<dbReference type="SUPFAM" id="SSF56645">
    <property type="entry name" value="Acyl-CoA dehydrogenase NM domain-like"/>
    <property type="match status" value="1"/>
</dbReference>
<dbReference type="InterPro" id="IPR009100">
    <property type="entry name" value="AcylCoA_DH/oxidase_NM_dom_sf"/>
</dbReference>
<dbReference type="InterPro" id="IPR036250">
    <property type="entry name" value="AcylCo_DH-like_C"/>
</dbReference>
<keyword evidence="1" id="KW-0560">Oxidoreductase</keyword>
<evidence type="ECO:0000259" key="4">
    <source>
        <dbReference type="Pfam" id="PF08028"/>
    </source>
</evidence>